<accession>A0A9N8DYE6</accession>
<feature type="repeat" description="WD" evidence="3">
    <location>
        <begin position="591"/>
        <end position="622"/>
    </location>
</feature>
<protein>
    <submittedName>
        <fullName evidence="4">WD repeat-containing protein 1</fullName>
    </submittedName>
</protein>
<dbReference type="Pfam" id="PF00400">
    <property type="entry name" value="WD40"/>
    <property type="match status" value="6"/>
</dbReference>
<comment type="caution">
    <text evidence="4">The sequence shown here is derived from an EMBL/GenBank/DDBJ whole genome shotgun (WGS) entry which is preliminary data.</text>
</comment>
<reference evidence="4" key="1">
    <citation type="submission" date="2020-06" db="EMBL/GenBank/DDBJ databases">
        <authorList>
            <consortium name="Plant Systems Biology data submission"/>
        </authorList>
    </citation>
    <scope>NUCLEOTIDE SEQUENCE</scope>
    <source>
        <strain evidence="4">D6</strain>
    </source>
</reference>
<dbReference type="AlphaFoldDB" id="A0A9N8DYE6"/>
<dbReference type="InterPro" id="IPR001680">
    <property type="entry name" value="WD40_rpt"/>
</dbReference>
<keyword evidence="1 3" id="KW-0853">WD repeat</keyword>
<dbReference type="InterPro" id="IPR015943">
    <property type="entry name" value="WD40/YVTN_repeat-like_dom_sf"/>
</dbReference>
<gene>
    <name evidence="4" type="ORF">SEMRO_341_G121540.1</name>
</gene>
<dbReference type="PROSITE" id="PS50082">
    <property type="entry name" value="WD_REPEATS_2"/>
    <property type="match status" value="2"/>
</dbReference>
<dbReference type="SMART" id="SM00320">
    <property type="entry name" value="WD40"/>
    <property type="match status" value="10"/>
</dbReference>
<evidence type="ECO:0000256" key="2">
    <source>
        <dbReference type="ARBA" id="ARBA00022737"/>
    </source>
</evidence>
<dbReference type="PANTHER" id="PTHR19856">
    <property type="entry name" value="WD-REPEATCONTAINING PROTEIN WDR1"/>
    <property type="match status" value="1"/>
</dbReference>
<proteinExistence type="predicted"/>
<evidence type="ECO:0000256" key="1">
    <source>
        <dbReference type="ARBA" id="ARBA00022574"/>
    </source>
</evidence>
<dbReference type="PANTHER" id="PTHR19856:SF0">
    <property type="entry name" value="WD REPEAT-CONTAINING PROTEIN 1"/>
    <property type="match status" value="1"/>
</dbReference>
<dbReference type="GO" id="GO:0030042">
    <property type="term" value="P:actin filament depolymerization"/>
    <property type="evidence" value="ECO:0007669"/>
    <property type="project" value="TreeGrafter"/>
</dbReference>
<dbReference type="GO" id="GO:0030864">
    <property type="term" value="C:cortical actin cytoskeleton"/>
    <property type="evidence" value="ECO:0007669"/>
    <property type="project" value="TreeGrafter"/>
</dbReference>
<dbReference type="PROSITE" id="PS50294">
    <property type="entry name" value="WD_REPEATS_REGION"/>
    <property type="match status" value="1"/>
</dbReference>
<dbReference type="Gene3D" id="2.130.10.10">
    <property type="entry name" value="YVTN repeat-like/Quinoprotein amine dehydrogenase"/>
    <property type="match status" value="2"/>
</dbReference>
<organism evidence="4 5">
    <name type="scientific">Seminavis robusta</name>
    <dbReference type="NCBI Taxonomy" id="568900"/>
    <lineage>
        <taxon>Eukaryota</taxon>
        <taxon>Sar</taxon>
        <taxon>Stramenopiles</taxon>
        <taxon>Ochrophyta</taxon>
        <taxon>Bacillariophyta</taxon>
        <taxon>Bacillariophyceae</taxon>
        <taxon>Bacillariophycidae</taxon>
        <taxon>Naviculales</taxon>
        <taxon>Naviculaceae</taxon>
        <taxon>Seminavis</taxon>
    </lineage>
</organism>
<evidence type="ECO:0000313" key="4">
    <source>
        <dbReference type="EMBL" id="CAB9508294.1"/>
    </source>
</evidence>
<name>A0A9N8DYE6_9STRA</name>
<dbReference type="SUPFAM" id="SSF50978">
    <property type="entry name" value="WD40 repeat-like"/>
    <property type="match status" value="2"/>
</dbReference>
<sequence length="676" mass="71989">MPDASNVALPANYPVIASTPPVPTTERAQRCGLAGRSGRGQSGKPVLTYTSGKLVVVRNLKVDEPLLPSTESKLPVLTYRGHNTVTATAAQISPSGSYLASGDERGKLRVWALDHEEHLCKFDGPALSGPILDISWDGESKRLAVAGERSDAQSDAARVIQWDTGVSVGQLGQHVKGRVSGISFKPQRPMRIVTSGKEDYKVSFNAGPPFQKVTVANGVPSETAHAQKGSVNTVRYNHAGTLVASTGGDKMVAVYDGKTLELKGKLESVHNLTIFALEWSADDKSIVTCSSDGKVKLLSVSDDGSKLAITKTWDPPLAQRGGKAYDKLPVGGQQLGCAFVNGNVPVSVSFNGQLSVMDGDKITIWTGHSASINDMAVDFKNGVFYTGDSDGLLCQWDWNTAQPKKRLEPSANANADLLYVIHGGAISGVATMADGSLLSVGWDDKMFVTDKAGKVGASPCQLKAQPTCIGGGAKIAVIVTVKGLQLVKAGAGAVAGDLLATSYEGQSVCVSKDDKTVYVGGNDNKIYVYTCDGNALKEKQVIADGHRQPVHALALSNDGSKLAASDTKDVCVYDVKDGYKPIIAKGRWCFHMQRITTLCWSPDDKILASGGADDSIYLWSLDKKMKRKHYPYAHRGGLTALTFTEKKGEYKFVSVGMDAVVNQWDVSTDVKDTFGL</sequence>
<evidence type="ECO:0000313" key="5">
    <source>
        <dbReference type="Proteomes" id="UP001153069"/>
    </source>
</evidence>
<feature type="repeat" description="WD" evidence="3">
    <location>
        <begin position="365"/>
        <end position="406"/>
    </location>
</feature>
<dbReference type="EMBL" id="CAICTM010000340">
    <property type="protein sequence ID" value="CAB9508294.1"/>
    <property type="molecule type" value="Genomic_DNA"/>
</dbReference>
<dbReference type="GO" id="GO:0051015">
    <property type="term" value="F:actin filament binding"/>
    <property type="evidence" value="ECO:0007669"/>
    <property type="project" value="TreeGrafter"/>
</dbReference>
<keyword evidence="2" id="KW-0677">Repeat</keyword>
<dbReference type="InterPro" id="IPR036322">
    <property type="entry name" value="WD40_repeat_dom_sf"/>
</dbReference>
<keyword evidence="5" id="KW-1185">Reference proteome</keyword>
<dbReference type="OrthoDB" id="2306at2759"/>
<dbReference type="Proteomes" id="UP001153069">
    <property type="component" value="Unassembled WGS sequence"/>
</dbReference>
<evidence type="ECO:0000256" key="3">
    <source>
        <dbReference type="PROSITE-ProRule" id="PRU00221"/>
    </source>
</evidence>